<sequence>MDDEESNSCKAQFQGYSLILFRSWKHHESASSQLRLKNNETWALNIFLLLCDETIIVNSLLQISIWTTAFQSESLFLPSLDESIPTVFYFTVVWCGPRTGMHWQS</sequence>
<dbReference type="Proteomes" id="UP001177003">
    <property type="component" value="Chromosome 0"/>
</dbReference>
<name>A0AA35V794_LACSI</name>
<reference evidence="1" key="1">
    <citation type="submission" date="2023-04" db="EMBL/GenBank/DDBJ databases">
        <authorList>
            <person name="Vijverberg K."/>
            <person name="Xiong W."/>
            <person name="Schranz E."/>
        </authorList>
    </citation>
    <scope>NUCLEOTIDE SEQUENCE</scope>
</reference>
<proteinExistence type="predicted"/>
<gene>
    <name evidence="1" type="ORF">LSALG_LOCUS3956</name>
</gene>
<organism evidence="1 2">
    <name type="scientific">Lactuca saligna</name>
    <name type="common">Willowleaf lettuce</name>
    <dbReference type="NCBI Taxonomy" id="75948"/>
    <lineage>
        <taxon>Eukaryota</taxon>
        <taxon>Viridiplantae</taxon>
        <taxon>Streptophyta</taxon>
        <taxon>Embryophyta</taxon>
        <taxon>Tracheophyta</taxon>
        <taxon>Spermatophyta</taxon>
        <taxon>Magnoliopsida</taxon>
        <taxon>eudicotyledons</taxon>
        <taxon>Gunneridae</taxon>
        <taxon>Pentapetalae</taxon>
        <taxon>asterids</taxon>
        <taxon>campanulids</taxon>
        <taxon>Asterales</taxon>
        <taxon>Asteraceae</taxon>
        <taxon>Cichorioideae</taxon>
        <taxon>Cichorieae</taxon>
        <taxon>Lactucinae</taxon>
        <taxon>Lactuca</taxon>
    </lineage>
</organism>
<protein>
    <submittedName>
        <fullName evidence="1">Uncharacterized protein</fullName>
    </submittedName>
</protein>
<accession>A0AA35V794</accession>
<dbReference type="EMBL" id="OX465086">
    <property type="protein sequence ID" value="CAI9263259.1"/>
    <property type="molecule type" value="Genomic_DNA"/>
</dbReference>
<evidence type="ECO:0000313" key="2">
    <source>
        <dbReference type="Proteomes" id="UP001177003"/>
    </source>
</evidence>
<evidence type="ECO:0000313" key="1">
    <source>
        <dbReference type="EMBL" id="CAI9263259.1"/>
    </source>
</evidence>
<keyword evidence="2" id="KW-1185">Reference proteome</keyword>
<dbReference type="AlphaFoldDB" id="A0AA35V794"/>